<evidence type="ECO:0000313" key="3">
    <source>
        <dbReference type="Proteomes" id="UP000316639"/>
    </source>
</evidence>
<keyword evidence="1" id="KW-0472">Membrane</keyword>
<evidence type="ECO:0000313" key="2">
    <source>
        <dbReference type="EMBL" id="TWP43644.1"/>
    </source>
</evidence>
<proteinExistence type="predicted"/>
<reference evidence="2 3" key="1">
    <citation type="submission" date="2019-07" db="EMBL/GenBank/DDBJ databases">
        <title>Lentzea xizangensis sp. nov., isolated from Qinghai-Tibetan Plateau Soils.</title>
        <authorList>
            <person name="Huang J."/>
        </authorList>
    </citation>
    <scope>NUCLEOTIDE SEQUENCE [LARGE SCALE GENOMIC DNA]</scope>
    <source>
        <strain evidence="2 3">FXJ1.1311</strain>
    </source>
</reference>
<dbReference type="Gene3D" id="3.40.720.10">
    <property type="entry name" value="Alkaline Phosphatase, subunit A"/>
    <property type="match status" value="1"/>
</dbReference>
<evidence type="ECO:0000256" key="1">
    <source>
        <dbReference type="SAM" id="Phobius"/>
    </source>
</evidence>
<organism evidence="2 3">
    <name type="scientific">Lentzea tibetensis</name>
    <dbReference type="NCBI Taxonomy" id="2591470"/>
    <lineage>
        <taxon>Bacteria</taxon>
        <taxon>Bacillati</taxon>
        <taxon>Actinomycetota</taxon>
        <taxon>Actinomycetes</taxon>
        <taxon>Pseudonocardiales</taxon>
        <taxon>Pseudonocardiaceae</taxon>
        <taxon>Lentzea</taxon>
    </lineage>
</organism>
<accession>A0A563EF54</accession>
<name>A0A563EF54_9PSEU</name>
<feature type="transmembrane region" description="Helical" evidence="1">
    <location>
        <begin position="78"/>
        <end position="96"/>
    </location>
</feature>
<dbReference type="SUPFAM" id="SSF53649">
    <property type="entry name" value="Alkaline phosphatase-like"/>
    <property type="match status" value="1"/>
</dbReference>
<dbReference type="EMBL" id="VOBR01000060">
    <property type="protein sequence ID" value="TWP43644.1"/>
    <property type="molecule type" value="Genomic_DNA"/>
</dbReference>
<feature type="transmembrane region" description="Helical" evidence="1">
    <location>
        <begin position="168"/>
        <end position="188"/>
    </location>
</feature>
<feature type="transmembrane region" description="Helical" evidence="1">
    <location>
        <begin position="131"/>
        <end position="156"/>
    </location>
</feature>
<feature type="transmembrane region" description="Helical" evidence="1">
    <location>
        <begin position="23"/>
        <end position="42"/>
    </location>
</feature>
<dbReference type="AlphaFoldDB" id="A0A563EF54"/>
<dbReference type="OrthoDB" id="1376015at2"/>
<feature type="transmembrane region" description="Helical" evidence="1">
    <location>
        <begin position="54"/>
        <end position="71"/>
    </location>
</feature>
<dbReference type="InterPro" id="IPR017850">
    <property type="entry name" value="Alkaline_phosphatase_core_sf"/>
</dbReference>
<keyword evidence="1" id="KW-0812">Transmembrane</keyword>
<gene>
    <name evidence="2" type="ORF">FKR81_42210</name>
</gene>
<comment type="caution">
    <text evidence="2">The sequence shown here is derived from an EMBL/GenBank/DDBJ whole genome shotgun (WGS) entry which is preliminary data.</text>
</comment>
<keyword evidence="1" id="KW-1133">Transmembrane helix</keyword>
<protein>
    <submittedName>
        <fullName evidence="2">Sulfatase</fullName>
    </submittedName>
</protein>
<sequence>MSFFARFRRLPAPDAPASRGRRIAARITTVLASLFVLFVLIAPYDLERFTPKEFLRIPVEALFGLVLVLVLPPRPRRIAALVGGIALGVLTVLKIMDAGFDAVLYRPFDLVLDWPLFGPAIDYVDVTIGRWAAIGAVALAVVLALGVLVVTTLSVMRLTRTVERRRPMATRALVVLAVAWITLAVPGMPIASNSAAAFAYDHAVAVQAGLRDHEAFQAETAIDAFRDTAGPELLTALRGKDVIFTFVESYGRDAVEDPELAPQVTAALAEGSEKLRAAGYASRSGFLSSPTAGGGSWMAQATLLSGVWIDNQQRYRNLVTSDRLTLGDAFQKADWRTVGVMPGITQAWPEGEFFGYDQIYKATDLGYQGPRFGYATMPDQYTMSAFQRDERAKTDRKPIMAAIPLLSSHAPWSAIPDQVDWDSVGDGSIYRSMDASNDKPESIFGRDPVQVRADYRKSVVYSVRNLVSYVEKYGDDNLVVVFLGDHQPAQLVTGEGASRDVPISIVARDPAVMERVSSWGWNDGIKPGSEAPVWKMSEFRDKFLTAFGSQPPKSTHPAG</sequence>
<dbReference type="Proteomes" id="UP000316639">
    <property type="component" value="Unassembled WGS sequence"/>
</dbReference>
<keyword evidence="3" id="KW-1185">Reference proteome</keyword>